<keyword evidence="3" id="KW-1185">Reference proteome</keyword>
<evidence type="ECO:0000313" key="2">
    <source>
        <dbReference type="EMBL" id="OCB91353.1"/>
    </source>
</evidence>
<proteinExistence type="predicted"/>
<evidence type="ECO:0000256" key="1">
    <source>
        <dbReference type="SAM" id="MobiDB-lite"/>
    </source>
</evidence>
<dbReference type="Proteomes" id="UP000757232">
    <property type="component" value="Unassembled WGS sequence"/>
</dbReference>
<dbReference type="EMBL" id="LNZH02000092">
    <property type="protein sequence ID" value="OCB91353.1"/>
    <property type="molecule type" value="Genomic_DNA"/>
</dbReference>
<organism evidence="2 3">
    <name type="scientific">Sanghuangporus baumii</name>
    <name type="common">Phellinus baumii</name>
    <dbReference type="NCBI Taxonomy" id="108892"/>
    <lineage>
        <taxon>Eukaryota</taxon>
        <taxon>Fungi</taxon>
        <taxon>Dikarya</taxon>
        <taxon>Basidiomycota</taxon>
        <taxon>Agaricomycotina</taxon>
        <taxon>Agaricomycetes</taxon>
        <taxon>Hymenochaetales</taxon>
        <taxon>Hymenochaetaceae</taxon>
        <taxon>Sanghuangporus</taxon>
    </lineage>
</organism>
<feature type="region of interest" description="Disordered" evidence="1">
    <location>
        <begin position="78"/>
        <end position="105"/>
    </location>
</feature>
<dbReference type="AlphaFoldDB" id="A0A9Q5NBA7"/>
<evidence type="ECO:0000313" key="3">
    <source>
        <dbReference type="Proteomes" id="UP000757232"/>
    </source>
</evidence>
<comment type="caution">
    <text evidence="2">The sequence shown here is derived from an EMBL/GenBank/DDBJ whole genome shotgun (WGS) entry which is preliminary data.</text>
</comment>
<accession>A0A9Q5NBA7</accession>
<sequence>MIVSEVSLSTVSSGVTSRSSREQRKCHAGLLILDFGKQAEVDRSGCTVYSRKGRLGSIHETAKMRQDRLNCARRQKGGYRMSWEGSPSQSAGQRSSSSETIPVRPHDRARAAIKIQRAYRAHRAVLILSNFERRILEAVGPARDARTTLSYLRARSAEFAAMRTFMDATPYVSDNARVKKSLQNVSETIRCSIERAEKEERERKAGATVVHAYVSSSSIRSAKKASRSDSMKRANAALSGSGYSSVPASSSTSAAIDGGGIEMSGTKKIVCEAIVTSSTPFHPSVSQNAECVTELASANSSVPRRRYSTVSKIPTLITISEDLESTSA</sequence>
<name>A0A9Q5NBA7_SANBA</name>
<protein>
    <submittedName>
        <fullName evidence="2">Uncharacterized protein</fullName>
    </submittedName>
</protein>
<gene>
    <name evidence="2" type="ORF">A7U60_g1392</name>
</gene>
<dbReference type="OrthoDB" id="10667859at2759"/>
<feature type="compositionally biased region" description="Low complexity" evidence="1">
    <location>
        <begin position="85"/>
        <end position="98"/>
    </location>
</feature>
<reference evidence="2" key="1">
    <citation type="submission" date="2016-06" db="EMBL/GenBank/DDBJ databases">
        <title>Draft Genome sequence of the fungus Inonotus baumii.</title>
        <authorList>
            <person name="Zhu H."/>
            <person name="Lin W."/>
        </authorList>
    </citation>
    <scope>NUCLEOTIDE SEQUENCE</scope>
    <source>
        <strain evidence="2">821</strain>
    </source>
</reference>